<sequence length="411" mass="45342">MDSYLAASAPQLLQALPVVSALLVQLIPSIIIAYVPASSTAARRIALLAVAILAANAVIFMPTVVHNFVWRTTSAALTAILATRSCDVLCLHPVGPNDIAKPSTENGSASGDSIHSSGIFDSSLFLAWRQLWNMRGIGTKWSIRGVTPFDALKPDYVPSQGDFIGGHLVRIAIALVVMDFFAHQAPQNVAINYTFDKQHLAWRLAEVDAEELFLRVAGTVGFWVNMACYISTMYSFLAVVFVGLGLDTPADWPPVFGSISDGWTIQRFWGLTWHQTLRSLLSANCDYLLLSLLRLPRQSMLTRHARLGASFVLSGALHHIVDALVGVPLCESGMFKFFVMQWVGIIIEDVLATLGRVVGEGRPGQKMRYMGYAWVFLWLVWTTPSVFYPYTRAADGIRMDHSMLPRKLLRS</sequence>
<feature type="transmembrane region" description="Helical" evidence="7">
    <location>
        <begin position="12"/>
        <end position="33"/>
    </location>
</feature>
<evidence type="ECO:0000256" key="7">
    <source>
        <dbReference type="SAM" id="Phobius"/>
    </source>
</evidence>
<keyword evidence="10" id="KW-1185">Reference proteome</keyword>
<comment type="similarity">
    <text evidence="2">Belongs to the wax synthase family.</text>
</comment>
<evidence type="ECO:0000256" key="3">
    <source>
        <dbReference type="ARBA" id="ARBA00022679"/>
    </source>
</evidence>
<comment type="caution">
    <text evidence="9">The sequence shown here is derived from an EMBL/GenBank/DDBJ whole genome shotgun (WGS) entry which is preliminary data.</text>
</comment>
<gene>
    <name evidence="9" type="ORF">JX265_005062</name>
</gene>
<feature type="transmembrane region" description="Helical" evidence="7">
    <location>
        <begin position="371"/>
        <end position="390"/>
    </location>
</feature>
<keyword evidence="4 7" id="KW-0812">Transmembrane</keyword>
<feature type="transmembrane region" description="Helical" evidence="7">
    <location>
        <begin position="339"/>
        <end position="359"/>
    </location>
</feature>
<protein>
    <recommendedName>
        <fullName evidence="8">Wax synthase domain-containing protein</fullName>
    </recommendedName>
</protein>
<dbReference type="Proteomes" id="UP000829685">
    <property type="component" value="Unassembled WGS sequence"/>
</dbReference>
<evidence type="ECO:0000256" key="6">
    <source>
        <dbReference type="ARBA" id="ARBA00023136"/>
    </source>
</evidence>
<evidence type="ECO:0000259" key="8">
    <source>
        <dbReference type="Pfam" id="PF13813"/>
    </source>
</evidence>
<dbReference type="EMBL" id="JAFIMR010000010">
    <property type="protein sequence ID" value="KAI1873440.1"/>
    <property type="molecule type" value="Genomic_DNA"/>
</dbReference>
<evidence type="ECO:0000256" key="4">
    <source>
        <dbReference type="ARBA" id="ARBA00022692"/>
    </source>
</evidence>
<feature type="transmembrane region" description="Helical" evidence="7">
    <location>
        <begin position="45"/>
        <end position="65"/>
    </location>
</feature>
<evidence type="ECO:0000313" key="10">
    <source>
        <dbReference type="Proteomes" id="UP000829685"/>
    </source>
</evidence>
<evidence type="ECO:0000313" key="9">
    <source>
        <dbReference type="EMBL" id="KAI1873440.1"/>
    </source>
</evidence>
<feature type="transmembrane region" description="Helical" evidence="7">
    <location>
        <begin position="222"/>
        <end position="246"/>
    </location>
</feature>
<proteinExistence type="inferred from homology"/>
<evidence type="ECO:0000256" key="2">
    <source>
        <dbReference type="ARBA" id="ARBA00007282"/>
    </source>
</evidence>
<dbReference type="AlphaFoldDB" id="A0A9P9WP34"/>
<dbReference type="PANTHER" id="PTHR31595">
    <property type="entry name" value="LONG-CHAIN-ALCOHOL O-FATTY-ACYLTRANSFERASE 3-RELATED"/>
    <property type="match status" value="1"/>
</dbReference>
<dbReference type="InterPro" id="IPR044851">
    <property type="entry name" value="Wax_synthase"/>
</dbReference>
<feature type="domain" description="Wax synthase" evidence="8">
    <location>
        <begin position="252"/>
        <end position="339"/>
    </location>
</feature>
<evidence type="ECO:0000256" key="5">
    <source>
        <dbReference type="ARBA" id="ARBA00022989"/>
    </source>
</evidence>
<dbReference type="GO" id="GO:0016020">
    <property type="term" value="C:membrane"/>
    <property type="evidence" value="ECO:0007669"/>
    <property type="project" value="UniProtKB-SubCell"/>
</dbReference>
<dbReference type="GO" id="GO:0006629">
    <property type="term" value="P:lipid metabolic process"/>
    <property type="evidence" value="ECO:0007669"/>
    <property type="project" value="InterPro"/>
</dbReference>
<keyword evidence="6 7" id="KW-0472">Membrane</keyword>
<evidence type="ECO:0000256" key="1">
    <source>
        <dbReference type="ARBA" id="ARBA00004141"/>
    </source>
</evidence>
<keyword evidence="5 7" id="KW-1133">Transmembrane helix</keyword>
<dbReference type="PANTHER" id="PTHR31595:SF60">
    <property type="entry name" value="BIOSYNTHESIS PROTEIN (TRI7), PUTATIVE (AFU_ORTHOLOGUE AFUA_8G05970)-RELATED"/>
    <property type="match status" value="1"/>
</dbReference>
<reference evidence="9" key="1">
    <citation type="submission" date="2021-03" db="EMBL/GenBank/DDBJ databases">
        <title>Revisited historic fungal species revealed as producer of novel bioactive compounds through whole genome sequencing and comparative genomics.</title>
        <authorList>
            <person name="Vignolle G.A."/>
            <person name="Hochenegger N."/>
            <person name="Mach R.L."/>
            <person name="Mach-Aigner A.R."/>
            <person name="Javad Rahimi M."/>
            <person name="Salim K.A."/>
            <person name="Chan C.M."/>
            <person name="Lim L.B.L."/>
            <person name="Cai F."/>
            <person name="Druzhinina I.S."/>
            <person name="U'Ren J.M."/>
            <person name="Derntl C."/>
        </authorList>
    </citation>
    <scope>NUCLEOTIDE SEQUENCE</scope>
    <source>
        <strain evidence="9">TUCIM 5799</strain>
    </source>
</reference>
<dbReference type="Pfam" id="PF13813">
    <property type="entry name" value="MBOAT_2"/>
    <property type="match status" value="1"/>
</dbReference>
<keyword evidence="3" id="KW-0808">Transferase</keyword>
<comment type="subcellular location">
    <subcellularLocation>
        <location evidence="1">Membrane</location>
        <topology evidence="1">Multi-pass membrane protein</topology>
    </subcellularLocation>
</comment>
<dbReference type="InterPro" id="IPR032805">
    <property type="entry name" value="Wax_synthase_dom"/>
</dbReference>
<accession>A0A9P9WP34</accession>
<dbReference type="GO" id="GO:0008374">
    <property type="term" value="F:O-acyltransferase activity"/>
    <property type="evidence" value="ECO:0007669"/>
    <property type="project" value="InterPro"/>
</dbReference>
<name>A0A9P9WP34_9PEZI</name>
<organism evidence="9 10">
    <name type="scientific">Neoarthrinium moseri</name>
    <dbReference type="NCBI Taxonomy" id="1658444"/>
    <lineage>
        <taxon>Eukaryota</taxon>
        <taxon>Fungi</taxon>
        <taxon>Dikarya</taxon>
        <taxon>Ascomycota</taxon>
        <taxon>Pezizomycotina</taxon>
        <taxon>Sordariomycetes</taxon>
        <taxon>Xylariomycetidae</taxon>
        <taxon>Amphisphaeriales</taxon>
        <taxon>Apiosporaceae</taxon>
        <taxon>Neoarthrinium</taxon>
    </lineage>
</organism>